<dbReference type="Pfam" id="PF00563">
    <property type="entry name" value="EAL"/>
    <property type="match status" value="1"/>
</dbReference>
<dbReference type="InterPro" id="IPR013783">
    <property type="entry name" value="Ig-like_fold"/>
</dbReference>
<comment type="cofactor">
    <cofactor evidence="1">
        <name>Mg(2+)</name>
        <dbReference type="ChEBI" id="CHEBI:18420"/>
    </cofactor>
</comment>
<dbReference type="GO" id="GO:0003824">
    <property type="term" value="F:catalytic activity"/>
    <property type="evidence" value="ECO:0007669"/>
    <property type="project" value="UniProtKB-ARBA"/>
</dbReference>
<feature type="domain" description="GGDEF" evidence="3">
    <location>
        <begin position="1139"/>
        <end position="1272"/>
    </location>
</feature>
<dbReference type="SMART" id="SM00052">
    <property type="entry name" value="EAL"/>
    <property type="match status" value="1"/>
</dbReference>
<dbReference type="SUPFAM" id="SSF141868">
    <property type="entry name" value="EAL domain-like"/>
    <property type="match status" value="1"/>
</dbReference>
<proteinExistence type="predicted"/>
<evidence type="ECO:0000313" key="5">
    <source>
        <dbReference type="Proteomes" id="UP000275281"/>
    </source>
</evidence>
<dbReference type="InterPro" id="IPR029787">
    <property type="entry name" value="Nucleotide_cyclase"/>
</dbReference>
<dbReference type="Gene3D" id="3.30.70.270">
    <property type="match status" value="1"/>
</dbReference>
<dbReference type="SUPFAM" id="SSF50998">
    <property type="entry name" value="Quinoprotein alcohol dehydrogenase-like"/>
    <property type="match status" value="1"/>
</dbReference>
<dbReference type="InterPro" id="IPR011110">
    <property type="entry name" value="Reg_prop"/>
</dbReference>
<dbReference type="SUPFAM" id="SSF55785">
    <property type="entry name" value="PYP-like sensor domain (PAS domain)"/>
    <property type="match status" value="2"/>
</dbReference>
<dbReference type="InterPro" id="IPR043128">
    <property type="entry name" value="Rev_trsase/Diguanyl_cyclase"/>
</dbReference>
<dbReference type="InterPro" id="IPR013655">
    <property type="entry name" value="PAS_fold_3"/>
</dbReference>
<dbReference type="FunFam" id="3.30.70.270:FF:000001">
    <property type="entry name" value="Diguanylate cyclase domain protein"/>
    <property type="match status" value="1"/>
</dbReference>
<dbReference type="InterPro" id="IPR000160">
    <property type="entry name" value="GGDEF_dom"/>
</dbReference>
<dbReference type="InterPro" id="IPR015943">
    <property type="entry name" value="WD40/YVTN_repeat-like_dom_sf"/>
</dbReference>
<reference evidence="4 5" key="1">
    <citation type="submission" date="2018-11" db="EMBL/GenBank/DDBJ databases">
        <authorList>
            <person name="Ye M.-Q."/>
            <person name="Du Z.-J."/>
        </authorList>
    </citation>
    <scope>NUCLEOTIDE SEQUENCE [LARGE SCALE GENOMIC DNA]</scope>
    <source>
        <strain evidence="4 5">U0105</strain>
    </source>
</reference>
<gene>
    <name evidence="4" type="ORF">DRW07_13975</name>
</gene>
<dbReference type="CDD" id="cd01948">
    <property type="entry name" value="EAL"/>
    <property type="match status" value="1"/>
</dbReference>
<dbReference type="Pfam" id="PF07494">
    <property type="entry name" value="Reg_prop"/>
    <property type="match status" value="3"/>
</dbReference>
<keyword evidence="5" id="KW-1185">Reference proteome</keyword>
<dbReference type="PANTHER" id="PTHR44757:SF2">
    <property type="entry name" value="BIOFILM ARCHITECTURE MAINTENANCE PROTEIN MBAA"/>
    <property type="match status" value="1"/>
</dbReference>
<dbReference type="EMBL" id="RPOK01000004">
    <property type="protein sequence ID" value="RPJ65911.1"/>
    <property type="molecule type" value="Genomic_DNA"/>
</dbReference>
<dbReference type="Proteomes" id="UP000275281">
    <property type="component" value="Unassembled WGS sequence"/>
</dbReference>
<dbReference type="OrthoDB" id="9804951at2"/>
<dbReference type="InterPro" id="IPR011047">
    <property type="entry name" value="Quinoprotein_ADH-like_sf"/>
</dbReference>
<dbReference type="NCBIfam" id="TIGR00254">
    <property type="entry name" value="GGDEF"/>
    <property type="match status" value="1"/>
</dbReference>
<dbReference type="CDD" id="cd01949">
    <property type="entry name" value="GGDEF"/>
    <property type="match status" value="1"/>
</dbReference>
<evidence type="ECO:0000259" key="2">
    <source>
        <dbReference type="PROSITE" id="PS50883"/>
    </source>
</evidence>
<feature type="domain" description="EAL" evidence="2">
    <location>
        <begin position="1281"/>
        <end position="1533"/>
    </location>
</feature>
<dbReference type="PROSITE" id="PS50887">
    <property type="entry name" value="GGDEF"/>
    <property type="match status" value="1"/>
</dbReference>
<evidence type="ECO:0000259" key="3">
    <source>
        <dbReference type="PROSITE" id="PS50887"/>
    </source>
</evidence>
<dbReference type="PANTHER" id="PTHR44757">
    <property type="entry name" value="DIGUANYLATE CYCLASE DGCP"/>
    <property type="match status" value="1"/>
</dbReference>
<dbReference type="InterPro" id="IPR035965">
    <property type="entry name" value="PAS-like_dom_sf"/>
</dbReference>
<dbReference type="Pfam" id="PF08447">
    <property type="entry name" value="PAS_3"/>
    <property type="match status" value="1"/>
</dbReference>
<dbReference type="SMART" id="SM00267">
    <property type="entry name" value="GGDEF"/>
    <property type="match status" value="1"/>
</dbReference>
<evidence type="ECO:0000313" key="4">
    <source>
        <dbReference type="EMBL" id="RPJ65911.1"/>
    </source>
</evidence>
<dbReference type="Gene3D" id="2.130.10.10">
    <property type="entry name" value="YVTN repeat-like/Quinoprotein amine dehydrogenase"/>
    <property type="match status" value="3"/>
</dbReference>
<sequence>MLRFTKPLLLIPCCWRSSGTRMAAIVGLLLFVFGTLANASPLLNEPRFFQLSTENGLTQDTVNDVLLDSEGFLWVATDAGLNRYDGFHSKHFLGPNNEFADDGIYSLFEDQRGDLWVSTLSSGIYRVSRDTGDTQRVLAIPYQSDPNWYQFASHYTVASDNTIYIALDQVLIELNLDTLKWTTVFDLLSPEYAVTDQNVIRFIKVHEDVLFIATTEGLFTKHLASSNVKRVAHLQEQNYGPDKVNTKLIVIDQNDHFLLGTVEGLYRFNLAEIMAFSRDEGPTPMAHTLVGLLNIWDLKFIENSRYYMATDQGLFIVDASSGQLEHLFRPSDSRLLISDDDLSEIVLTPNNYLWLSTRTSGLLRWSPQSTKFTNVYGDGSDTSKLSDNLVYSFYEQDDTHLWVGTNNGLNLYNRETGDVEQFLVNPDRKAFYTSGTIAIIRPAEKGLVWLVTGEGIVKFDPINKRVVPLNLPVSVNDIVSHKEAFDILPLGDKKSLLYSKQAFWKLDENTATLSSDEVLNASLDVSKFYTFLPDYNGSQESVLISMNGELWRYHLAENKLTKLHQARKSQAEYTIQPTDALLDRYGTLWISYPGHGLYGLDAETLEEKHFFDTTNLLPTNIVFSLKSDEDGNIWMGSHNGLLKLYPQSLRLIQYTVRDGLASNEFNWNAENTLSDGNFVLGSTKGFTLFDPNELGQKNIAPPPVNITDAKLISQSLPLGIGIKNGLSVELEHNDIGLTLHYSDMQLAHSQATYFKYALRGKVSLDYPPTRTTEVVFPQLEPGNYEFAVSAYDIGSDTTGPESVLYIRVDHPPFGSPTAYAIYAIIVIVLTGFALRRRQLHNDKLKAAHLETVKSENRLSMALKASNTRVWEWRDDTDEILQARIVTDLGYDEGEHAPVHSVHVDLIHEQDKAAYQRQWNEAIKDDGKGLDITYRLKAKEGHYEWYRDVGALVRSVSSPGVKKLVGTYSNITESINTQSKALLFGEAFQHTKDWVVIYDSKFHPIVANQAFIDALGINTSRDMTQQLSKILSSQRAELANVWHKMRMLKANEYWDGEATVEGLNNKAYTVAVSITAVGTPQNINEIDRYLLILSDISQQKEAQSALIQLANYDNLTGLPNRSLLLDRIQHAVDQARRDKMNIGLFFIDLDRFKQVNDSLGHDAGDELLKIVAKRLKGKVRQSDTVARLGGDEFVVMIEHVDDVNALSHLATDIIAALEQNIVLVNQVVSVSASIGIALYPEDALTPTELLKNADIAMYHAKAMGSSNSQYFTTHMNKQVQEKMQLENKVKQAHTKREFISYYQPIVNCATFEVEGFEMLMRWPADNGMIPPDVFIPVAEDIGLIESMTLTAIEQALPLLTHFKSLDKQPYLSINLSARHFNKDTNFNALIALLDTHNISTQCIRFEITESALMSDYESAMRSMSSLKEMGFLIALDDFGTGYSSLKYLKDFPLDILKIDRSFVKDIGLNTGNEAIILATLRMAESLNLVCVAEGIETREQIAFFQKHGCEYLQGYYFSKPVPESDISNTLDRIGQMKLEQE</sequence>
<organism evidence="4 5">
    <name type="scientific">Alteromonas sediminis</name>
    <dbReference type="NCBI Taxonomy" id="2259342"/>
    <lineage>
        <taxon>Bacteria</taxon>
        <taxon>Pseudomonadati</taxon>
        <taxon>Pseudomonadota</taxon>
        <taxon>Gammaproteobacteria</taxon>
        <taxon>Alteromonadales</taxon>
        <taxon>Alteromonadaceae</taxon>
        <taxon>Alteromonas/Salinimonas group</taxon>
        <taxon>Alteromonas</taxon>
    </lineage>
</organism>
<dbReference type="Pfam" id="PF00990">
    <property type="entry name" value="GGDEF"/>
    <property type="match status" value="1"/>
</dbReference>
<dbReference type="Gene3D" id="3.30.450.20">
    <property type="entry name" value="PAS domain"/>
    <property type="match status" value="2"/>
</dbReference>
<protein>
    <submittedName>
        <fullName evidence="4">EAL domain-containing protein</fullName>
    </submittedName>
</protein>
<dbReference type="Gene3D" id="2.60.40.10">
    <property type="entry name" value="Immunoglobulins"/>
    <property type="match status" value="1"/>
</dbReference>
<accession>A0A3N5YLD6</accession>
<dbReference type="InterPro" id="IPR035919">
    <property type="entry name" value="EAL_sf"/>
</dbReference>
<dbReference type="InterPro" id="IPR052155">
    <property type="entry name" value="Biofilm_reg_signaling"/>
</dbReference>
<dbReference type="SUPFAM" id="SSF55073">
    <property type="entry name" value="Nucleotide cyclase"/>
    <property type="match status" value="1"/>
</dbReference>
<evidence type="ECO:0000256" key="1">
    <source>
        <dbReference type="ARBA" id="ARBA00001946"/>
    </source>
</evidence>
<name>A0A3N5YLD6_9ALTE</name>
<dbReference type="InterPro" id="IPR001633">
    <property type="entry name" value="EAL_dom"/>
</dbReference>
<dbReference type="Gene3D" id="3.20.20.450">
    <property type="entry name" value="EAL domain"/>
    <property type="match status" value="1"/>
</dbReference>
<comment type="caution">
    <text evidence="4">The sequence shown here is derived from an EMBL/GenBank/DDBJ whole genome shotgun (WGS) entry which is preliminary data.</text>
</comment>
<dbReference type="PROSITE" id="PS50883">
    <property type="entry name" value="EAL"/>
    <property type="match status" value="1"/>
</dbReference>